<keyword evidence="5" id="KW-1185">Reference proteome</keyword>
<dbReference type="Proteomes" id="UP000199135">
    <property type="component" value="Unassembled WGS sequence"/>
</dbReference>
<reference evidence="3" key="1">
    <citation type="submission" date="2016-10" db="EMBL/GenBank/DDBJ databases">
        <authorList>
            <person name="de Groot N.N."/>
        </authorList>
    </citation>
    <scope>NUCLEOTIDE SEQUENCE [LARGE SCALE GENOMIC DNA]</scope>
    <source>
        <strain evidence="3">KHGC19</strain>
    </source>
</reference>
<dbReference type="Proteomes" id="UP000199128">
    <property type="component" value="Unassembled WGS sequence"/>
</dbReference>
<feature type="transmembrane region" description="Helical" evidence="1">
    <location>
        <begin position="150"/>
        <end position="168"/>
    </location>
</feature>
<feature type="transmembrane region" description="Helical" evidence="1">
    <location>
        <begin position="123"/>
        <end position="144"/>
    </location>
</feature>
<proteinExistence type="predicted"/>
<dbReference type="RefSeq" id="WP_159444016.1">
    <property type="nucleotide sequence ID" value="NZ_FNWT01000011.1"/>
</dbReference>
<feature type="transmembrane region" description="Helical" evidence="1">
    <location>
        <begin position="33"/>
        <end position="53"/>
    </location>
</feature>
<evidence type="ECO:0000313" key="3">
    <source>
        <dbReference type="EMBL" id="SER47245.1"/>
    </source>
</evidence>
<dbReference type="InterPro" id="IPR052712">
    <property type="entry name" value="Acid_resist_chaperone_HdeD"/>
</dbReference>
<dbReference type="GO" id="GO:0005886">
    <property type="term" value="C:plasma membrane"/>
    <property type="evidence" value="ECO:0007669"/>
    <property type="project" value="TreeGrafter"/>
</dbReference>
<name>A0A1H9PHA7_9ACTN</name>
<dbReference type="PANTHER" id="PTHR34989:SF1">
    <property type="entry name" value="PROTEIN HDED"/>
    <property type="match status" value="1"/>
</dbReference>
<dbReference type="PANTHER" id="PTHR34989">
    <property type="entry name" value="PROTEIN HDED"/>
    <property type="match status" value="1"/>
</dbReference>
<gene>
    <name evidence="3" type="ORF">SAMN05216446_0939</name>
    <name evidence="2" type="ORF">SAMN05216447_1114</name>
</gene>
<feature type="transmembrane region" description="Helical" evidence="1">
    <location>
        <begin position="88"/>
        <end position="111"/>
    </location>
</feature>
<keyword evidence="1" id="KW-1133">Transmembrane helix</keyword>
<evidence type="ECO:0000313" key="5">
    <source>
        <dbReference type="Proteomes" id="UP000199135"/>
    </source>
</evidence>
<keyword evidence="1" id="KW-0472">Membrane</keyword>
<evidence type="ECO:0000313" key="4">
    <source>
        <dbReference type="Proteomes" id="UP000199128"/>
    </source>
</evidence>
<dbReference type="AlphaFoldDB" id="A0A1H9PHA7"/>
<dbReference type="Pfam" id="PF03729">
    <property type="entry name" value="DUF308"/>
    <property type="match status" value="2"/>
</dbReference>
<dbReference type="EMBL" id="FOGP01000003">
    <property type="protein sequence ID" value="SER47245.1"/>
    <property type="molecule type" value="Genomic_DNA"/>
</dbReference>
<feature type="transmembrane region" description="Helical" evidence="1">
    <location>
        <begin position="9"/>
        <end position="27"/>
    </location>
</feature>
<evidence type="ECO:0000313" key="2">
    <source>
        <dbReference type="EMBL" id="SEH66438.1"/>
    </source>
</evidence>
<keyword evidence="1" id="KW-0812">Transmembrane</keyword>
<reference evidence="4 5" key="2">
    <citation type="submission" date="2016-10" db="EMBL/GenBank/DDBJ databases">
        <authorList>
            <person name="Varghese N."/>
            <person name="Submissions S."/>
        </authorList>
    </citation>
    <scope>NUCLEOTIDE SEQUENCE [LARGE SCALE GENOMIC DNA]</scope>
    <source>
        <strain evidence="4">KHGC19</strain>
        <strain evidence="2 5">WCP15</strain>
    </source>
</reference>
<dbReference type="InterPro" id="IPR005325">
    <property type="entry name" value="DUF308_memb"/>
</dbReference>
<organism evidence="3 4">
    <name type="scientific">Parafannyhessea umbonata</name>
    <dbReference type="NCBI Taxonomy" id="604330"/>
    <lineage>
        <taxon>Bacteria</taxon>
        <taxon>Bacillati</taxon>
        <taxon>Actinomycetota</taxon>
        <taxon>Coriobacteriia</taxon>
        <taxon>Coriobacteriales</taxon>
        <taxon>Atopobiaceae</taxon>
        <taxon>Parafannyhessea</taxon>
    </lineage>
</organism>
<dbReference type="EMBL" id="FNWT01000011">
    <property type="protein sequence ID" value="SEH66438.1"/>
    <property type="molecule type" value="Genomic_DNA"/>
</dbReference>
<evidence type="ECO:0000256" key="1">
    <source>
        <dbReference type="SAM" id="Phobius"/>
    </source>
</evidence>
<protein>
    <submittedName>
        <fullName evidence="3">Uncharacterized membrane protein HdeD, DUF308 family</fullName>
    </submittedName>
</protein>
<sequence length="178" mass="18786">MNTYERSRAGMLIEGFAAVILGLYMLMNPAGVTTFAIGVIGWVVVIMGVLTLLSSFRRFSALFAQADFYVGVIEFLFGLLLISMPGMFVVWLFVILGFGIVLSGITSLQVASLLRAGTGMPIFTPRVIASSIVILLGLIVAAAPFMVADFAVVLAGGALVFGGITKISEGFGRGHEQA</sequence>
<feature type="transmembrane region" description="Helical" evidence="1">
    <location>
        <begin position="60"/>
        <end position="82"/>
    </location>
</feature>
<accession>A0A1H9PHA7</accession>